<evidence type="ECO:0000256" key="12">
    <source>
        <dbReference type="SAM" id="MobiDB-lite"/>
    </source>
</evidence>
<dbReference type="NCBIfam" id="NF006940">
    <property type="entry name" value="PRK09422.1"/>
    <property type="match status" value="1"/>
</dbReference>
<dbReference type="PANTHER" id="PTHR42940">
    <property type="entry name" value="ALCOHOL DEHYDROGENASE 1-RELATED"/>
    <property type="match status" value="1"/>
</dbReference>
<dbReference type="FunFam" id="3.40.50.720:FF:000039">
    <property type="entry name" value="Alcohol dehydrogenase AdhP"/>
    <property type="match status" value="1"/>
</dbReference>
<comment type="cofactor">
    <cofactor evidence="1 11">
        <name>Zn(2+)</name>
        <dbReference type="ChEBI" id="CHEBI:29105"/>
    </cofactor>
</comment>
<keyword evidence="8" id="KW-0520">NAD</keyword>
<dbReference type="Gene3D" id="3.40.50.720">
    <property type="entry name" value="NAD(P)-binding Rossmann-like Domain"/>
    <property type="match status" value="1"/>
</dbReference>
<evidence type="ECO:0000259" key="13">
    <source>
        <dbReference type="SMART" id="SM00829"/>
    </source>
</evidence>
<comment type="similarity">
    <text evidence="2 11">Belongs to the zinc-containing alcohol dehydrogenase family.</text>
</comment>
<feature type="compositionally biased region" description="Basic residues" evidence="12">
    <location>
        <begin position="1"/>
        <end position="11"/>
    </location>
</feature>
<sequence>MHRGHAARKVGHGATVDEGPPKDGAADGDGAPGGRVARSKEVDVSTMRAAVVHGFTDPLSIDEIEVPTPGPFEALVKVDYTGVCHTDLHAAHGDWPVKPSPPFVPGHEGVGTVVAVGDSVTRVKVGDTVGNAWLWSACGECEYCETGWETLCPNQKNGGYSVDGSFGQYMLVDSRYCPVIPDGVDLSAVGPILCAGVTVYKGLKTTDTKPGEWVLISGIGGLGHIAVQYAVAMGRRVAAVDVADDKLELARKHGAEGTVNAATSPDAAAELQEKTGGGVHGALVTAVNAHAFPQAVGALRRGGTVSLVGLPPDQFPLDIFTTVLFGLTVRGSIVGTRKDMSEALDFFARGQIHPTYTVRPLDDVNAVFTAMEEGGIDGRVVMDMS</sequence>
<organism evidence="14 15">
    <name type="scientific">Luteimicrobium xylanilyticum</name>
    <dbReference type="NCBI Taxonomy" id="1133546"/>
    <lineage>
        <taxon>Bacteria</taxon>
        <taxon>Bacillati</taxon>
        <taxon>Actinomycetota</taxon>
        <taxon>Actinomycetes</taxon>
        <taxon>Micrococcales</taxon>
        <taxon>Luteimicrobium</taxon>
    </lineage>
</organism>
<dbReference type="InterPro" id="IPR036291">
    <property type="entry name" value="NAD(P)-bd_dom_sf"/>
</dbReference>
<evidence type="ECO:0000313" key="15">
    <source>
        <dbReference type="Proteomes" id="UP000326702"/>
    </source>
</evidence>
<dbReference type="CDD" id="cd08297">
    <property type="entry name" value="CAD3"/>
    <property type="match status" value="1"/>
</dbReference>
<keyword evidence="15" id="KW-1185">Reference proteome</keyword>
<dbReference type="PANTHER" id="PTHR42940:SF8">
    <property type="entry name" value="VACUOLAR PROTEIN SORTING-ASSOCIATED PROTEIN 11"/>
    <property type="match status" value="1"/>
</dbReference>
<protein>
    <recommendedName>
        <fullName evidence="4">Alcohol dehydrogenase</fullName>
        <ecNumber evidence="3">1.1.1.1</ecNumber>
    </recommendedName>
</protein>
<dbReference type="InterPro" id="IPR013154">
    <property type="entry name" value="ADH-like_N"/>
</dbReference>
<dbReference type="InterPro" id="IPR002328">
    <property type="entry name" value="ADH_Zn_CS"/>
</dbReference>
<dbReference type="Gene3D" id="3.90.180.10">
    <property type="entry name" value="Medium-chain alcohol dehydrogenases, catalytic domain"/>
    <property type="match status" value="1"/>
</dbReference>
<feature type="domain" description="Enoyl reductase (ER)" evidence="13">
    <location>
        <begin position="54"/>
        <end position="382"/>
    </location>
</feature>
<name>A0A5P9Q9B1_9MICO</name>
<dbReference type="Pfam" id="PF08240">
    <property type="entry name" value="ADH_N"/>
    <property type="match status" value="1"/>
</dbReference>
<dbReference type="InterPro" id="IPR013149">
    <property type="entry name" value="ADH-like_C"/>
</dbReference>
<comment type="catalytic activity">
    <reaction evidence="9">
        <text>a secondary alcohol + NAD(+) = a ketone + NADH + H(+)</text>
        <dbReference type="Rhea" id="RHEA:10740"/>
        <dbReference type="ChEBI" id="CHEBI:15378"/>
        <dbReference type="ChEBI" id="CHEBI:17087"/>
        <dbReference type="ChEBI" id="CHEBI:35681"/>
        <dbReference type="ChEBI" id="CHEBI:57540"/>
        <dbReference type="ChEBI" id="CHEBI:57945"/>
        <dbReference type="EC" id="1.1.1.1"/>
    </reaction>
</comment>
<evidence type="ECO:0000256" key="5">
    <source>
        <dbReference type="ARBA" id="ARBA00022723"/>
    </source>
</evidence>
<dbReference type="GO" id="GO:0008270">
    <property type="term" value="F:zinc ion binding"/>
    <property type="evidence" value="ECO:0007669"/>
    <property type="project" value="InterPro"/>
</dbReference>
<dbReference type="Proteomes" id="UP000326702">
    <property type="component" value="Chromosome"/>
</dbReference>
<dbReference type="PROSITE" id="PS00059">
    <property type="entry name" value="ADH_ZINC"/>
    <property type="match status" value="1"/>
</dbReference>
<comment type="catalytic activity">
    <reaction evidence="10">
        <text>a primary alcohol + NAD(+) = an aldehyde + NADH + H(+)</text>
        <dbReference type="Rhea" id="RHEA:10736"/>
        <dbReference type="ChEBI" id="CHEBI:15378"/>
        <dbReference type="ChEBI" id="CHEBI:15734"/>
        <dbReference type="ChEBI" id="CHEBI:17478"/>
        <dbReference type="ChEBI" id="CHEBI:57540"/>
        <dbReference type="ChEBI" id="CHEBI:57945"/>
        <dbReference type="EC" id="1.1.1.1"/>
    </reaction>
</comment>
<feature type="region of interest" description="Disordered" evidence="12">
    <location>
        <begin position="1"/>
        <end position="43"/>
    </location>
</feature>
<dbReference type="AlphaFoldDB" id="A0A5P9Q9B1"/>
<dbReference type="SUPFAM" id="SSF51735">
    <property type="entry name" value="NAD(P)-binding Rossmann-fold domains"/>
    <property type="match status" value="1"/>
</dbReference>
<reference evidence="14 15" key="1">
    <citation type="submission" date="2019-10" db="EMBL/GenBank/DDBJ databases">
        <title>Genome sequence of Luteimicrobium xylanilyticum HY-24.</title>
        <authorList>
            <person name="Kim D.Y."/>
            <person name="Park H.-Y."/>
        </authorList>
    </citation>
    <scope>NUCLEOTIDE SEQUENCE [LARGE SCALE GENOMIC DNA]</scope>
    <source>
        <strain evidence="14 15">HY-24</strain>
    </source>
</reference>
<evidence type="ECO:0000256" key="10">
    <source>
        <dbReference type="ARBA" id="ARBA00049243"/>
    </source>
</evidence>
<proteinExistence type="inferred from homology"/>
<evidence type="ECO:0000256" key="8">
    <source>
        <dbReference type="ARBA" id="ARBA00023027"/>
    </source>
</evidence>
<evidence type="ECO:0000256" key="2">
    <source>
        <dbReference type="ARBA" id="ARBA00008072"/>
    </source>
</evidence>
<keyword evidence="7 14" id="KW-0560">Oxidoreductase</keyword>
<evidence type="ECO:0000256" key="7">
    <source>
        <dbReference type="ARBA" id="ARBA00023002"/>
    </source>
</evidence>
<evidence type="ECO:0000256" key="9">
    <source>
        <dbReference type="ARBA" id="ARBA00049164"/>
    </source>
</evidence>
<evidence type="ECO:0000256" key="6">
    <source>
        <dbReference type="ARBA" id="ARBA00022833"/>
    </source>
</evidence>
<dbReference type="Pfam" id="PF00107">
    <property type="entry name" value="ADH_zinc_N"/>
    <property type="match status" value="1"/>
</dbReference>
<evidence type="ECO:0000256" key="11">
    <source>
        <dbReference type="RuleBase" id="RU361277"/>
    </source>
</evidence>
<keyword evidence="5 11" id="KW-0479">Metal-binding</keyword>
<evidence type="ECO:0000256" key="3">
    <source>
        <dbReference type="ARBA" id="ARBA00013190"/>
    </source>
</evidence>
<accession>A0A5P9Q9B1</accession>
<dbReference type="SUPFAM" id="SSF50129">
    <property type="entry name" value="GroES-like"/>
    <property type="match status" value="1"/>
</dbReference>
<dbReference type="InterPro" id="IPR020843">
    <property type="entry name" value="ER"/>
</dbReference>
<evidence type="ECO:0000256" key="4">
    <source>
        <dbReference type="ARBA" id="ARBA00016352"/>
    </source>
</evidence>
<gene>
    <name evidence="14" type="primary">adhP</name>
    <name evidence="14" type="ORF">KDY119_01523</name>
</gene>
<keyword evidence="6 11" id="KW-0862">Zinc</keyword>
<dbReference type="EMBL" id="CP045529">
    <property type="protein sequence ID" value="QFU98017.1"/>
    <property type="molecule type" value="Genomic_DNA"/>
</dbReference>
<dbReference type="KEGG" id="lxl:KDY119_01523"/>
<dbReference type="GO" id="GO:0004022">
    <property type="term" value="F:alcohol dehydrogenase (NAD+) activity"/>
    <property type="evidence" value="ECO:0007669"/>
    <property type="project" value="UniProtKB-EC"/>
</dbReference>
<evidence type="ECO:0000313" key="14">
    <source>
        <dbReference type="EMBL" id="QFU98017.1"/>
    </source>
</evidence>
<dbReference type="FunFam" id="3.90.180.10:FF:000002">
    <property type="entry name" value="Alcohol dehydrogenase AdhP"/>
    <property type="match status" value="1"/>
</dbReference>
<dbReference type="SMART" id="SM00829">
    <property type="entry name" value="PKS_ER"/>
    <property type="match status" value="1"/>
</dbReference>
<dbReference type="EC" id="1.1.1.1" evidence="3"/>
<evidence type="ECO:0000256" key="1">
    <source>
        <dbReference type="ARBA" id="ARBA00001947"/>
    </source>
</evidence>
<dbReference type="InterPro" id="IPR011032">
    <property type="entry name" value="GroES-like_sf"/>
</dbReference>